<dbReference type="InterPro" id="IPR006665">
    <property type="entry name" value="OmpA-like"/>
</dbReference>
<reference evidence="12" key="2">
    <citation type="journal article" date="2023" name="Syst. Appl. Microbiol.">
        <title>Govania unica gen. nov., sp. nov., a rare biosphere bacterium that represents a novel family in the class Alphaproteobacteria.</title>
        <authorList>
            <person name="Vandamme P."/>
            <person name="Peeters C."/>
            <person name="Hettiarachchi A."/>
            <person name="Cnockaert M."/>
            <person name="Carlier A."/>
        </authorList>
    </citation>
    <scope>NUCLEOTIDE SEQUENCE</scope>
    <source>
        <strain evidence="12">LMG 31809</strain>
    </source>
</reference>
<feature type="region of interest" description="Disordered" evidence="9">
    <location>
        <begin position="30"/>
        <end position="59"/>
    </location>
</feature>
<organism evidence="12 13">
    <name type="scientific">Govanella unica</name>
    <dbReference type="NCBI Taxonomy" id="2975056"/>
    <lineage>
        <taxon>Bacteria</taxon>
        <taxon>Pseudomonadati</taxon>
        <taxon>Pseudomonadota</taxon>
        <taxon>Alphaproteobacteria</taxon>
        <taxon>Emcibacterales</taxon>
        <taxon>Govanellaceae</taxon>
        <taxon>Govanella</taxon>
    </lineage>
</organism>
<dbReference type="HAMAP" id="MF_02204">
    <property type="entry name" value="Pal"/>
    <property type="match status" value="1"/>
</dbReference>
<dbReference type="PANTHER" id="PTHR30329:SF21">
    <property type="entry name" value="LIPOPROTEIN YIAD-RELATED"/>
    <property type="match status" value="1"/>
</dbReference>
<accession>A0A9X3TZM9</accession>
<dbReference type="SUPFAM" id="SSF103088">
    <property type="entry name" value="OmpA-like"/>
    <property type="match status" value="1"/>
</dbReference>
<dbReference type="RefSeq" id="WP_274944621.1">
    <property type="nucleotide sequence ID" value="NZ_JANWOI010000004.1"/>
</dbReference>
<comment type="caution">
    <text evidence="12">The sequence shown here is derived from an EMBL/GenBank/DDBJ whole genome shotgun (WGS) entry which is preliminary data.</text>
</comment>
<evidence type="ECO:0000256" key="7">
    <source>
        <dbReference type="ARBA" id="ARBA00023306"/>
    </source>
</evidence>
<keyword evidence="1 8" id="KW-0132">Cell division</keyword>
<dbReference type="PROSITE" id="PS51123">
    <property type="entry name" value="OMPA_2"/>
    <property type="match status" value="1"/>
</dbReference>
<dbReference type="InterPro" id="IPR050330">
    <property type="entry name" value="Bact_OuterMem_StrucFunc"/>
</dbReference>
<dbReference type="InterPro" id="IPR036737">
    <property type="entry name" value="OmpA-like_sf"/>
</dbReference>
<dbReference type="GO" id="GO:0009279">
    <property type="term" value="C:cell outer membrane"/>
    <property type="evidence" value="ECO:0007669"/>
    <property type="project" value="UniProtKB-SubCell"/>
</dbReference>
<evidence type="ECO:0000256" key="6">
    <source>
        <dbReference type="ARBA" id="ARBA00023288"/>
    </source>
</evidence>
<evidence type="ECO:0000256" key="10">
    <source>
        <dbReference type="SAM" id="SignalP"/>
    </source>
</evidence>
<keyword evidence="3 8" id="KW-0472">Membrane</keyword>
<evidence type="ECO:0000313" key="12">
    <source>
        <dbReference type="EMBL" id="MDA5194915.1"/>
    </source>
</evidence>
<sequence length="172" mass="18742">MLQRSFGLKVLLVGATTLLLAACANTQKKQPTTQETAPAPIAQPQPAPAPVGPVPGSQEDLNQTAGDRIFFSFDKYDLDDAAQATLRKQGEWLKKYPSVSVIVEGHCDERGTREYNLALGERRANAAKNYLVALGLDASRLETVSYGKERPAVVGNDESAWSQNRRDVMVVK</sequence>
<feature type="domain" description="OmpA-like" evidence="11">
    <location>
        <begin position="58"/>
        <end position="172"/>
    </location>
</feature>
<keyword evidence="4 8" id="KW-0564">Palmitate</keyword>
<name>A0A9X3TZM9_9PROT</name>
<dbReference type="Pfam" id="PF00691">
    <property type="entry name" value="OmpA"/>
    <property type="match status" value="1"/>
</dbReference>
<evidence type="ECO:0000256" key="9">
    <source>
        <dbReference type="SAM" id="MobiDB-lite"/>
    </source>
</evidence>
<evidence type="ECO:0000256" key="8">
    <source>
        <dbReference type="HAMAP-Rule" id="MF_02204"/>
    </source>
</evidence>
<gene>
    <name evidence="8 12" type="primary">pal</name>
    <name evidence="12" type="ORF">NYP16_13230</name>
</gene>
<evidence type="ECO:0000256" key="4">
    <source>
        <dbReference type="ARBA" id="ARBA00023139"/>
    </source>
</evidence>
<protein>
    <recommendedName>
        <fullName evidence="8">Peptidoglycan-associated lipoprotein</fullName>
        <shortName evidence="8">PAL</shortName>
    </recommendedName>
</protein>
<feature type="signal peptide" evidence="10">
    <location>
        <begin position="1"/>
        <end position="21"/>
    </location>
</feature>
<dbReference type="PRINTS" id="PR01021">
    <property type="entry name" value="OMPADOMAIN"/>
</dbReference>
<keyword evidence="2 8" id="KW-0732">Signal</keyword>
<dbReference type="GO" id="GO:0051301">
    <property type="term" value="P:cell division"/>
    <property type="evidence" value="ECO:0007669"/>
    <property type="project" value="UniProtKB-UniRule"/>
</dbReference>
<dbReference type="CDD" id="cd07185">
    <property type="entry name" value="OmpA_C-like"/>
    <property type="match status" value="1"/>
</dbReference>
<feature type="compositionally biased region" description="Pro residues" evidence="9">
    <location>
        <begin position="41"/>
        <end position="53"/>
    </location>
</feature>
<comment type="subunit">
    <text evidence="8">The Tol-Pal system is composed of five core proteins: the inner membrane proteins TolA, TolQ and TolR, the periplasmic protein TolB and the outer membrane protein Pal. They form a network linking the inner and outer membranes and the peptidoglycan layer.</text>
</comment>
<reference evidence="12" key="1">
    <citation type="submission" date="2022-08" db="EMBL/GenBank/DDBJ databases">
        <authorList>
            <person name="Vandamme P."/>
            <person name="Hettiarachchi A."/>
            <person name="Peeters C."/>
            <person name="Cnockaert M."/>
            <person name="Carlier A."/>
        </authorList>
    </citation>
    <scope>NUCLEOTIDE SEQUENCE</scope>
    <source>
        <strain evidence="12">LMG 31809</strain>
    </source>
</reference>
<evidence type="ECO:0000256" key="3">
    <source>
        <dbReference type="ARBA" id="ARBA00023136"/>
    </source>
</evidence>
<dbReference type="AlphaFoldDB" id="A0A9X3TZM9"/>
<evidence type="ECO:0000256" key="1">
    <source>
        <dbReference type="ARBA" id="ARBA00022618"/>
    </source>
</evidence>
<evidence type="ECO:0000259" key="11">
    <source>
        <dbReference type="PROSITE" id="PS51123"/>
    </source>
</evidence>
<keyword evidence="5 8" id="KW-0998">Cell outer membrane</keyword>
<dbReference type="InterPro" id="IPR014169">
    <property type="entry name" value="Pal_lipo_C"/>
</dbReference>
<keyword evidence="6 8" id="KW-0449">Lipoprotein</keyword>
<comment type="similarity">
    <text evidence="8">Belongs to the Pal lipoprotein family.</text>
</comment>
<evidence type="ECO:0000256" key="5">
    <source>
        <dbReference type="ARBA" id="ARBA00023237"/>
    </source>
</evidence>
<keyword evidence="13" id="KW-1185">Reference proteome</keyword>
<dbReference type="InterPro" id="IPR006664">
    <property type="entry name" value="OMP_bac"/>
</dbReference>
<dbReference type="NCBIfam" id="TIGR02802">
    <property type="entry name" value="Pal_lipo"/>
    <property type="match status" value="1"/>
</dbReference>
<dbReference type="Gene3D" id="3.30.1330.60">
    <property type="entry name" value="OmpA-like domain"/>
    <property type="match status" value="1"/>
</dbReference>
<evidence type="ECO:0000256" key="2">
    <source>
        <dbReference type="ARBA" id="ARBA00022729"/>
    </source>
</evidence>
<feature type="chain" id="PRO_5040826722" description="Peptidoglycan-associated lipoprotein" evidence="10">
    <location>
        <begin position="22"/>
        <end position="172"/>
    </location>
</feature>
<dbReference type="PROSITE" id="PS51257">
    <property type="entry name" value="PROKAR_LIPOPROTEIN"/>
    <property type="match status" value="1"/>
</dbReference>
<proteinExistence type="inferred from homology"/>
<dbReference type="PANTHER" id="PTHR30329">
    <property type="entry name" value="STATOR ELEMENT OF FLAGELLAR MOTOR COMPLEX"/>
    <property type="match status" value="1"/>
</dbReference>
<comment type="function">
    <text evidence="8">Part of the Tol-Pal system, which plays a role in outer membrane invagination during cell division and is important for maintaining outer membrane integrity.</text>
</comment>
<dbReference type="EMBL" id="JANWOI010000004">
    <property type="protein sequence ID" value="MDA5194915.1"/>
    <property type="molecule type" value="Genomic_DNA"/>
</dbReference>
<dbReference type="Proteomes" id="UP001141619">
    <property type="component" value="Unassembled WGS sequence"/>
</dbReference>
<comment type="subcellular location">
    <subcellularLocation>
        <location evidence="8">Cell outer membrane</location>
        <topology evidence="8">Lipid-anchor</topology>
    </subcellularLocation>
</comment>
<keyword evidence="7 8" id="KW-0131">Cell cycle</keyword>
<dbReference type="InterPro" id="IPR039001">
    <property type="entry name" value="Pal"/>
</dbReference>
<evidence type="ECO:0000313" key="13">
    <source>
        <dbReference type="Proteomes" id="UP001141619"/>
    </source>
</evidence>